<dbReference type="Proteomes" id="UP001596549">
    <property type="component" value="Unassembled WGS sequence"/>
</dbReference>
<dbReference type="PANTHER" id="PTHR12993:SF30">
    <property type="entry name" value="N-ACETYL-ALPHA-D-GLUCOSAMINYL L-MALATE DEACETYLASE 1"/>
    <property type="match status" value="1"/>
</dbReference>
<dbReference type="NCBIfam" id="TIGR04001">
    <property type="entry name" value="thiol_BshB1"/>
    <property type="match status" value="1"/>
</dbReference>
<reference evidence="2" key="1">
    <citation type="journal article" date="2019" name="Int. J. Syst. Evol. Microbiol.">
        <title>The Global Catalogue of Microorganisms (GCM) 10K type strain sequencing project: providing services to taxonomists for standard genome sequencing and annotation.</title>
        <authorList>
            <consortium name="The Broad Institute Genomics Platform"/>
            <consortium name="The Broad Institute Genome Sequencing Center for Infectious Disease"/>
            <person name="Wu L."/>
            <person name="Ma J."/>
        </authorList>
    </citation>
    <scope>NUCLEOTIDE SEQUENCE [LARGE SCALE GENOMIC DNA]</scope>
    <source>
        <strain evidence="2">NBRC 106396</strain>
    </source>
</reference>
<proteinExistence type="predicted"/>
<dbReference type="RefSeq" id="WP_379746023.1">
    <property type="nucleotide sequence ID" value="NZ_JBHTCP010000004.1"/>
</dbReference>
<comment type="caution">
    <text evidence="1">The sequence shown here is derived from an EMBL/GenBank/DDBJ whole genome shotgun (WGS) entry which is preliminary data.</text>
</comment>
<keyword evidence="2" id="KW-1185">Reference proteome</keyword>
<dbReference type="InterPro" id="IPR024078">
    <property type="entry name" value="LmbE-like_dom_sf"/>
</dbReference>
<dbReference type="InterPro" id="IPR023842">
    <property type="entry name" value="Bacillithiol_biosynth_BshB1"/>
</dbReference>
<name>A0ABW2NJD4_9BACL</name>
<evidence type="ECO:0000313" key="2">
    <source>
        <dbReference type="Proteomes" id="UP001596549"/>
    </source>
</evidence>
<sequence length="231" mass="25861">MIEKNPWLAFGAHADDVEIGMAATIKKETASGREVYICDLTKAELSSNGTVETRLEEAERAAAVLGISERYNLGLPDRGLYLSTHYVNELVWMIRKIKPATVFAPYWEDRHPDHGHCASLVEEAVFSAGVKNVQDKENLAPHRVKSVYFYSINGIKTPQVLIDVSDFYRYKIEALNSYASQFVKQENSFDTPLVNGYIEAVSARERLFGAEAGSVYAEGFYSKKPIVLNTL</sequence>
<dbReference type="InterPro" id="IPR003737">
    <property type="entry name" value="GlcNAc_PI_deacetylase-related"/>
</dbReference>
<evidence type="ECO:0000313" key="1">
    <source>
        <dbReference type="EMBL" id="MFC7370536.1"/>
    </source>
</evidence>
<dbReference type="EMBL" id="JBHTCP010000004">
    <property type="protein sequence ID" value="MFC7370536.1"/>
    <property type="molecule type" value="Genomic_DNA"/>
</dbReference>
<gene>
    <name evidence="1" type="primary">bshB1</name>
    <name evidence="1" type="ORF">ACFQPF_02470</name>
</gene>
<organism evidence="1 2">
    <name type="scientific">Fictibacillus iocasae</name>
    <dbReference type="NCBI Taxonomy" id="2715437"/>
    <lineage>
        <taxon>Bacteria</taxon>
        <taxon>Bacillati</taxon>
        <taxon>Bacillota</taxon>
        <taxon>Bacilli</taxon>
        <taxon>Bacillales</taxon>
        <taxon>Fictibacillaceae</taxon>
        <taxon>Fictibacillus</taxon>
    </lineage>
</organism>
<accession>A0ABW2NJD4</accession>
<dbReference type="SUPFAM" id="SSF102588">
    <property type="entry name" value="LmbE-like"/>
    <property type="match status" value="1"/>
</dbReference>
<protein>
    <submittedName>
        <fullName evidence="1">Bacillithiol biosynthesis deacetylase BshB1</fullName>
    </submittedName>
</protein>
<dbReference type="Gene3D" id="3.40.50.10320">
    <property type="entry name" value="LmbE-like"/>
    <property type="match status" value="1"/>
</dbReference>
<dbReference type="Pfam" id="PF02585">
    <property type="entry name" value="PIG-L"/>
    <property type="match status" value="1"/>
</dbReference>
<dbReference type="PANTHER" id="PTHR12993">
    <property type="entry name" value="N-ACETYLGLUCOSAMINYL-PHOSPHATIDYLINOSITOL DE-N-ACETYLASE-RELATED"/>
    <property type="match status" value="1"/>
</dbReference>